<accession>A0A7S0DKI2</accession>
<dbReference type="PANTHER" id="PTHR31152">
    <property type="entry name" value="PLAC8 FAMILY PROTEIN"/>
    <property type="match status" value="1"/>
</dbReference>
<proteinExistence type="predicted"/>
<dbReference type="EMBL" id="HBEM01020642">
    <property type="protein sequence ID" value="CAD8455192.1"/>
    <property type="molecule type" value="Transcribed_RNA"/>
</dbReference>
<organism evidence="1">
    <name type="scientific">Amorphochlora amoebiformis</name>
    <dbReference type="NCBI Taxonomy" id="1561963"/>
    <lineage>
        <taxon>Eukaryota</taxon>
        <taxon>Sar</taxon>
        <taxon>Rhizaria</taxon>
        <taxon>Cercozoa</taxon>
        <taxon>Chlorarachniophyceae</taxon>
        <taxon>Amorphochlora</taxon>
    </lineage>
</organism>
<dbReference type="AlphaFoldDB" id="A0A7S0DKI2"/>
<sequence length="133" mass="14544">MQRSEILGENGQYVCCLGVFPCCQSECPKACLCCEIICCPGLAASANRIFVMQALQIQPDPCDQYIICLSNILQILAIFARCFCDDGTASCIENIADIVFCIVLGCMQTQTNFEIKNNPTTGGQWPMVPQGMK</sequence>
<protein>
    <submittedName>
        <fullName evidence="1">Uncharacterized protein</fullName>
    </submittedName>
</protein>
<dbReference type="PANTHER" id="PTHR31152:SF1">
    <property type="entry name" value="PLAC8 FAMILY PROTEIN"/>
    <property type="match status" value="1"/>
</dbReference>
<gene>
    <name evidence="1" type="ORF">LAMO00422_LOCUS14136</name>
</gene>
<name>A0A7S0DKI2_9EUKA</name>
<reference evidence="1" key="1">
    <citation type="submission" date="2021-01" db="EMBL/GenBank/DDBJ databases">
        <authorList>
            <person name="Corre E."/>
            <person name="Pelletier E."/>
            <person name="Niang G."/>
            <person name="Scheremetjew M."/>
            <person name="Finn R."/>
            <person name="Kale V."/>
            <person name="Holt S."/>
            <person name="Cochrane G."/>
            <person name="Meng A."/>
            <person name="Brown T."/>
            <person name="Cohen L."/>
        </authorList>
    </citation>
    <scope>NUCLEOTIDE SEQUENCE</scope>
    <source>
        <strain evidence="1">CCMP2058</strain>
    </source>
</reference>
<evidence type="ECO:0000313" key="1">
    <source>
        <dbReference type="EMBL" id="CAD8455192.1"/>
    </source>
</evidence>